<keyword evidence="3 9" id="KW-0813">Transport</keyword>
<feature type="transmembrane region" description="Helical" evidence="9">
    <location>
        <begin position="660"/>
        <end position="688"/>
    </location>
</feature>
<comment type="similarity">
    <text evidence="2 9">Belongs to the V-ATPase 116 kDa subunit family.</text>
</comment>
<feature type="region of interest" description="Disordered" evidence="11">
    <location>
        <begin position="790"/>
        <end position="815"/>
    </location>
</feature>
<comment type="function">
    <text evidence="9">Essential component of the vacuolar proton pump (V-ATPase), a multimeric enzyme that catalyzes the translocation of protons across the membranes. Required for assembly and activity of the V-ATPase.</text>
</comment>
<feature type="compositionally biased region" description="Acidic residues" evidence="11">
    <location>
        <begin position="410"/>
        <end position="423"/>
    </location>
</feature>
<dbReference type="PANTHER" id="PTHR11629:SF63">
    <property type="entry name" value="V-TYPE PROTON ATPASE SUBUNIT A"/>
    <property type="match status" value="1"/>
</dbReference>
<proteinExistence type="inferred from homology"/>
<dbReference type="STRING" id="7266.A0A3B0JJP8"/>
<evidence type="ECO:0000256" key="7">
    <source>
        <dbReference type="ARBA" id="ARBA00023065"/>
    </source>
</evidence>
<evidence type="ECO:0000256" key="3">
    <source>
        <dbReference type="ARBA" id="ARBA00022448"/>
    </source>
</evidence>
<feature type="transmembrane region" description="Helical" evidence="9">
    <location>
        <begin position="738"/>
        <end position="758"/>
    </location>
</feature>
<dbReference type="GO" id="GO:0051117">
    <property type="term" value="F:ATPase binding"/>
    <property type="evidence" value="ECO:0007669"/>
    <property type="project" value="TreeGrafter"/>
</dbReference>
<dbReference type="PANTHER" id="PTHR11629">
    <property type="entry name" value="VACUOLAR PROTON ATPASES"/>
    <property type="match status" value="1"/>
</dbReference>
<dbReference type="GO" id="GO:0005886">
    <property type="term" value="C:plasma membrane"/>
    <property type="evidence" value="ECO:0007669"/>
    <property type="project" value="TreeGrafter"/>
</dbReference>
<evidence type="ECO:0000313" key="12">
    <source>
        <dbReference type="EMBL" id="SPP73659.1"/>
    </source>
</evidence>
<gene>
    <name evidence="12" type="ORF">DGUA_6G001165</name>
</gene>
<feature type="region of interest" description="Disordered" evidence="11">
    <location>
        <begin position="383"/>
        <end position="443"/>
    </location>
</feature>
<dbReference type="Proteomes" id="UP000268350">
    <property type="component" value="Unassembled WGS sequence"/>
</dbReference>
<keyword evidence="7 9" id="KW-0406">Ion transport</keyword>
<evidence type="ECO:0000256" key="4">
    <source>
        <dbReference type="ARBA" id="ARBA00022692"/>
    </source>
</evidence>
<feature type="transmembrane region" description="Helical" evidence="9">
    <location>
        <begin position="537"/>
        <end position="559"/>
    </location>
</feature>
<dbReference type="EMBL" id="OUUW01000001">
    <property type="protein sequence ID" value="SPP73659.1"/>
    <property type="molecule type" value="Genomic_DNA"/>
</dbReference>
<evidence type="ECO:0000256" key="5">
    <source>
        <dbReference type="ARBA" id="ARBA00022781"/>
    </source>
</evidence>
<feature type="compositionally biased region" description="Basic and acidic residues" evidence="11">
    <location>
        <begin position="388"/>
        <end position="408"/>
    </location>
</feature>
<comment type="subcellular location">
    <subcellularLocation>
        <location evidence="1">Membrane</location>
        <topology evidence="1">Multi-pass membrane protein</topology>
    </subcellularLocation>
</comment>
<feature type="coiled-coil region" evidence="10">
    <location>
        <begin position="91"/>
        <end position="142"/>
    </location>
</feature>
<name>A0A3B0JJP8_DROGU</name>
<dbReference type="GO" id="GO:0000220">
    <property type="term" value="C:vacuolar proton-transporting V-type ATPase, V0 domain"/>
    <property type="evidence" value="ECO:0007669"/>
    <property type="project" value="InterPro"/>
</dbReference>
<evidence type="ECO:0000256" key="9">
    <source>
        <dbReference type="RuleBase" id="RU361189"/>
    </source>
</evidence>
<keyword evidence="8 9" id="KW-0472">Membrane</keyword>
<evidence type="ECO:0000256" key="11">
    <source>
        <dbReference type="SAM" id="MobiDB-lite"/>
    </source>
</evidence>
<dbReference type="Pfam" id="PF01496">
    <property type="entry name" value="V_ATPase_I"/>
    <property type="match status" value="2"/>
</dbReference>
<keyword evidence="4 9" id="KW-0812">Transmembrane</keyword>
<feature type="transmembrane region" description="Helical" evidence="9">
    <location>
        <begin position="632"/>
        <end position="653"/>
    </location>
</feature>
<dbReference type="InterPro" id="IPR002490">
    <property type="entry name" value="V-ATPase_116kDa_su"/>
</dbReference>
<evidence type="ECO:0000256" key="6">
    <source>
        <dbReference type="ARBA" id="ARBA00022989"/>
    </source>
</evidence>
<reference evidence="13" key="1">
    <citation type="submission" date="2018-01" db="EMBL/GenBank/DDBJ databases">
        <authorList>
            <person name="Alioto T."/>
            <person name="Alioto T."/>
        </authorList>
    </citation>
    <scope>NUCLEOTIDE SEQUENCE [LARGE SCALE GENOMIC DNA]</scope>
</reference>
<keyword evidence="6 9" id="KW-1133">Transmembrane helix</keyword>
<keyword evidence="13" id="KW-1185">Reference proteome</keyword>
<organism evidence="12 13">
    <name type="scientific">Drosophila guanche</name>
    <name type="common">Fruit fly</name>
    <dbReference type="NCBI Taxonomy" id="7266"/>
    <lineage>
        <taxon>Eukaryota</taxon>
        <taxon>Metazoa</taxon>
        <taxon>Ecdysozoa</taxon>
        <taxon>Arthropoda</taxon>
        <taxon>Hexapoda</taxon>
        <taxon>Insecta</taxon>
        <taxon>Pterygota</taxon>
        <taxon>Neoptera</taxon>
        <taxon>Endopterygota</taxon>
        <taxon>Diptera</taxon>
        <taxon>Brachycera</taxon>
        <taxon>Muscomorpha</taxon>
        <taxon>Ephydroidea</taxon>
        <taxon>Drosophilidae</taxon>
        <taxon>Drosophila</taxon>
        <taxon>Sophophora</taxon>
    </lineage>
</organism>
<feature type="coiled-coil region" evidence="10">
    <location>
        <begin position="761"/>
        <end position="788"/>
    </location>
</feature>
<evidence type="ECO:0000256" key="8">
    <source>
        <dbReference type="ARBA" id="ARBA00023136"/>
    </source>
</evidence>
<dbReference type="OrthoDB" id="10264220at2759"/>
<feature type="transmembrane region" description="Helical" evidence="9">
    <location>
        <begin position="492"/>
        <end position="516"/>
    </location>
</feature>
<sequence length="948" mass="109457">MNKYPPSPRQRENFYTWIYFSFVLVLFLFASTMAKAFFRSEEIELCQLLLHTENAFDCLMELGHHGGLQFNNVYDEDRQLNGLYAKKVSLCQELLRIADSLQQQMLQLDIRVYFYPDVDWENRLLERDLKEYGERLRRLHVETSAVVEHYNALERRQCRMDEHRFALQKADKYFASDMGSELLYSESTLITLIKDAAEESPVHRQLNYIIGTIRADKFESFELLCYRLFGFNLVVRFAELPLPMMDFHAHKTEKVRKFSLLLLTNSTMIWPKVNKLCHAYHVSIYECPETARQRMALVEELSAEIEHVERILQESEHIHIQILEVTAQDLYLLRVNLSKALRVYDLLNRLRPVGGLEHQKYLQAECFVPVSELEGVRGALKKGTRIKGGADRREQGQQTEKQQKKPSEQADADADADDDDDEPHLEPPRQRTDEQSLPPLLLRKNRQSSHIPPTYFRLNKFTQGFQNLIDSYGISDYRELNPAPYTIITFPFLFAVMFGDFGHGILVSLFALLLIWKENKIAASQRAAKEENEILNILFAGRYIVLLMGLFSIYMGLIYNDVLSKSFNIFGSSWSCRYNASTLDHMSGQLNLDPSSTYFYSGNPYPLGVDPVWKVSGEDSITTFNSLKMKMAIILGIAQMMFGLSLSAANCILLKRNADLLLVVVPQFVFMICLFCYLVFLIFLKWLLYGGLKSSPYNTACAPSVLITFIDMMLMKNTELDDDQCEKEMFNGERKLEYILVFVAFLAVPVMLVGKPIYLQRKQKKLKRERQQRDLRELKQRGRETLKEMRSAQRYSIESQEDAVNERRSFKPKTHSADHAEEFDLSEIWIHSGIHTIETVLGSVSHTASYLRLWALSLAHDQLSHVLWHMVLSKGLKTNAPLVVSVPVLACSFLAWAVLTVAILVGMEGLSAFLHTLRLHWVEFQSKFYSGAGEPFRPFKFEPSSQRS</sequence>
<accession>A0A3B0JJP8</accession>
<feature type="compositionally biased region" description="Basic and acidic residues" evidence="11">
    <location>
        <begin position="424"/>
        <end position="434"/>
    </location>
</feature>
<evidence type="ECO:0000256" key="2">
    <source>
        <dbReference type="ARBA" id="ARBA00009904"/>
    </source>
</evidence>
<evidence type="ECO:0000256" key="10">
    <source>
        <dbReference type="SAM" id="Coils"/>
    </source>
</evidence>
<evidence type="ECO:0000256" key="1">
    <source>
        <dbReference type="ARBA" id="ARBA00004141"/>
    </source>
</evidence>
<dbReference type="PIRSF" id="PIRSF001293">
    <property type="entry name" value="ATP6V0A1"/>
    <property type="match status" value="1"/>
</dbReference>
<feature type="compositionally biased region" description="Basic and acidic residues" evidence="11">
    <location>
        <begin position="804"/>
        <end position="815"/>
    </location>
</feature>
<dbReference type="GO" id="GO:0046961">
    <property type="term" value="F:proton-transporting ATPase activity, rotational mechanism"/>
    <property type="evidence" value="ECO:0007669"/>
    <property type="project" value="InterPro"/>
</dbReference>
<dbReference type="GO" id="GO:0007035">
    <property type="term" value="P:vacuolar acidification"/>
    <property type="evidence" value="ECO:0007669"/>
    <property type="project" value="TreeGrafter"/>
</dbReference>
<keyword evidence="5 9" id="KW-0375">Hydrogen ion transport</keyword>
<keyword evidence="10" id="KW-0175">Coiled coil</keyword>
<feature type="transmembrane region" description="Helical" evidence="9">
    <location>
        <begin position="882"/>
        <end position="907"/>
    </location>
</feature>
<evidence type="ECO:0000313" key="13">
    <source>
        <dbReference type="Proteomes" id="UP000268350"/>
    </source>
</evidence>
<protein>
    <recommendedName>
        <fullName evidence="9">V-type proton ATPase subunit a</fullName>
    </recommendedName>
</protein>
<dbReference type="AlphaFoldDB" id="A0A3B0JJP8"/>
<dbReference type="InterPro" id="IPR026028">
    <property type="entry name" value="V-type_ATPase_116kDa_su_euka"/>
</dbReference>